<comment type="caution">
    <text evidence="5">The sequence shown here is derived from an EMBL/GenBank/DDBJ whole genome shotgun (WGS) entry which is preliminary data.</text>
</comment>
<feature type="domain" description="Sulfotransferase" evidence="4">
    <location>
        <begin position="4"/>
        <end position="97"/>
    </location>
</feature>
<evidence type="ECO:0000256" key="3">
    <source>
        <dbReference type="RuleBase" id="RU361155"/>
    </source>
</evidence>
<evidence type="ECO:0000313" key="6">
    <source>
        <dbReference type="Proteomes" id="UP000187203"/>
    </source>
</evidence>
<keyword evidence="6" id="KW-1185">Reference proteome</keyword>
<dbReference type="EMBL" id="AWUE01016463">
    <property type="protein sequence ID" value="OMO91322.1"/>
    <property type="molecule type" value="Genomic_DNA"/>
</dbReference>
<evidence type="ECO:0000256" key="2">
    <source>
        <dbReference type="ARBA" id="ARBA00022679"/>
    </source>
</evidence>
<dbReference type="Proteomes" id="UP000187203">
    <property type="component" value="Unassembled WGS sequence"/>
</dbReference>
<evidence type="ECO:0000256" key="1">
    <source>
        <dbReference type="ARBA" id="ARBA00005771"/>
    </source>
</evidence>
<organism evidence="5 6">
    <name type="scientific">Corchorus olitorius</name>
    <dbReference type="NCBI Taxonomy" id="93759"/>
    <lineage>
        <taxon>Eukaryota</taxon>
        <taxon>Viridiplantae</taxon>
        <taxon>Streptophyta</taxon>
        <taxon>Embryophyta</taxon>
        <taxon>Tracheophyta</taxon>
        <taxon>Spermatophyta</taxon>
        <taxon>Magnoliopsida</taxon>
        <taxon>eudicotyledons</taxon>
        <taxon>Gunneridae</taxon>
        <taxon>Pentapetalae</taxon>
        <taxon>rosids</taxon>
        <taxon>malvids</taxon>
        <taxon>Malvales</taxon>
        <taxon>Malvaceae</taxon>
        <taxon>Grewioideae</taxon>
        <taxon>Apeibeae</taxon>
        <taxon>Corchorus</taxon>
    </lineage>
</organism>
<dbReference type="PANTHER" id="PTHR11783">
    <property type="entry name" value="SULFOTRANSFERASE SULT"/>
    <property type="match status" value="1"/>
</dbReference>
<dbReference type="Pfam" id="PF00685">
    <property type="entry name" value="Sulfotransfer_1"/>
    <property type="match status" value="1"/>
</dbReference>
<evidence type="ECO:0000313" key="5">
    <source>
        <dbReference type="EMBL" id="OMO91322.1"/>
    </source>
</evidence>
<dbReference type="AlphaFoldDB" id="A0A1R3J906"/>
<comment type="similarity">
    <text evidence="1 3">Belongs to the sulfotransferase 1 family.</text>
</comment>
<dbReference type="SUPFAM" id="SSF52540">
    <property type="entry name" value="P-loop containing nucleoside triphosphate hydrolases"/>
    <property type="match status" value="1"/>
</dbReference>
<dbReference type="InterPro" id="IPR000863">
    <property type="entry name" value="Sulfotransferase_dom"/>
</dbReference>
<keyword evidence="2 3" id="KW-0808">Transferase</keyword>
<accession>A0A1R3J906</accession>
<dbReference type="InterPro" id="IPR027417">
    <property type="entry name" value="P-loop_NTPase"/>
</dbReference>
<dbReference type="OrthoDB" id="205623at2759"/>
<dbReference type="GO" id="GO:0008146">
    <property type="term" value="F:sulfotransferase activity"/>
    <property type="evidence" value="ECO:0007669"/>
    <property type="project" value="InterPro"/>
</dbReference>
<dbReference type="EC" id="2.8.2.-" evidence="3"/>
<dbReference type="Gene3D" id="3.40.50.300">
    <property type="entry name" value="P-loop containing nucleotide triphosphate hydrolases"/>
    <property type="match status" value="1"/>
</dbReference>
<protein>
    <recommendedName>
        <fullName evidence="3">Sulfotransferase</fullName>
        <ecNumber evidence="3">2.8.2.-</ecNumber>
    </recommendedName>
</protein>
<evidence type="ECO:0000259" key="4">
    <source>
        <dbReference type="Pfam" id="PF00685"/>
    </source>
</evidence>
<sequence length="104" mass="12176">MGSNSIEETFDKFYRGVNVCEPVWDHALGYWKPSLENPERVLFFKYEELKADPRNRLRRIADFIGCPTSMEEEMFDLVDEILELCSFDHLSNLEVNRTGIIGLK</sequence>
<proteinExistence type="inferred from homology"/>
<name>A0A1R3J906_9ROSI</name>
<reference evidence="6" key="1">
    <citation type="submission" date="2013-09" db="EMBL/GenBank/DDBJ databases">
        <title>Corchorus olitorius genome sequencing.</title>
        <authorList>
            <person name="Alam M."/>
            <person name="Haque M.S."/>
            <person name="Islam M.S."/>
            <person name="Emdad E.M."/>
            <person name="Islam M.M."/>
            <person name="Ahmed B."/>
            <person name="Halim A."/>
            <person name="Hossen Q.M.M."/>
            <person name="Hossain M.Z."/>
            <person name="Ahmed R."/>
            <person name="Khan M.M."/>
            <person name="Islam R."/>
            <person name="Rashid M.M."/>
            <person name="Khan S.A."/>
            <person name="Rahman M.S."/>
            <person name="Alam M."/>
            <person name="Yahiya A.S."/>
            <person name="Khan M.S."/>
            <person name="Azam M.S."/>
            <person name="Haque T."/>
            <person name="Lashkar M.Z.H."/>
            <person name="Akhand A.I."/>
            <person name="Morshed G."/>
            <person name="Roy S."/>
            <person name="Uddin K.S."/>
            <person name="Rabeya T."/>
            <person name="Hossain A.S."/>
            <person name="Chowdhury A."/>
            <person name="Snigdha A.R."/>
            <person name="Mortoza M.S."/>
            <person name="Matin S.A."/>
            <person name="Hoque S.M.E."/>
            <person name="Islam M.K."/>
            <person name="Roy D.K."/>
            <person name="Haider R."/>
            <person name="Moosa M.M."/>
            <person name="Elias S.M."/>
            <person name="Hasan A.M."/>
            <person name="Jahan S."/>
            <person name="Shafiuddin M."/>
            <person name="Mahmood N."/>
            <person name="Shommy N.S."/>
        </authorList>
    </citation>
    <scope>NUCLEOTIDE SEQUENCE [LARGE SCALE GENOMIC DNA]</scope>
    <source>
        <strain evidence="6">cv. O-4</strain>
    </source>
</reference>
<gene>
    <name evidence="5" type="ORF">COLO4_18455</name>
</gene>